<evidence type="ECO:0000313" key="1">
    <source>
        <dbReference type="EMBL" id="KAA8492911.1"/>
    </source>
</evidence>
<dbReference type="AlphaFoldDB" id="A0A5J4YN32"/>
<protein>
    <submittedName>
        <fullName evidence="1">Uncharacterized protein</fullName>
    </submittedName>
</protein>
<gene>
    <name evidence="1" type="ORF">FVE85_9183</name>
</gene>
<keyword evidence="2" id="KW-1185">Reference proteome</keyword>
<accession>A0A5J4YN32</accession>
<reference evidence="2" key="1">
    <citation type="journal article" date="2019" name="Nat. Commun.">
        <title>Expansion of phycobilisome linker gene families in mesophilic red algae.</title>
        <authorList>
            <person name="Lee J."/>
            <person name="Kim D."/>
            <person name="Bhattacharya D."/>
            <person name="Yoon H.S."/>
        </authorList>
    </citation>
    <scope>NUCLEOTIDE SEQUENCE [LARGE SCALE GENOMIC DNA]</scope>
    <source>
        <strain evidence="2">CCMP 1328</strain>
    </source>
</reference>
<sequence length="86" mass="9454">MEKTRRLACRGSGMAVYSQMFGRGGVLHGHSVYRSADFCPCATTLHQPQDQAGALKSRGEGLDCDRVWALCALSQPATRRLTPCRR</sequence>
<organism evidence="1 2">
    <name type="scientific">Porphyridium purpureum</name>
    <name type="common">Red alga</name>
    <name type="synonym">Porphyridium cruentum</name>
    <dbReference type="NCBI Taxonomy" id="35688"/>
    <lineage>
        <taxon>Eukaryota</taxon>
        <taxon>Rhodophyta</taxon>
        <taxon>Bangiophyceae</taxon>
        <taxon>Porphyridiales</taxon>
        <taxon>Porphyridiaceae</taxon>
        <taxon>Porphyridium</taxon>
    </lineage>
</organism>
<dbReference type="EMBL" id="VRMN01000008">
    <property type="protein sequence ID" value="KAA8492911.1"/>
    <property type="molecule type" value="Genomic_DNA"/>
</dbReference>
<name>A0A5J4YN32_PORPP</name>
<proteinExistence type="predicted"/>
<dbReference type="Proteomes" id="UP000324585">
    <property type="component" value="Unassembled WGS sequence"/>
</dbReference>
<comment type="caution">
    <text evidence="1">The sequence shown here is derived from an EMBL/GenBank/DDBJ whole genome shotgun (WGS) entry which is preliminary data.</text>
</comment>
<evidence type="ECO:0000313" key="2">
    <source>
        <dbReference type="Proteomes" id="UP000324585"/>
    </source>
</evidence>